<sequence length="96" mass="11498">MGALTEYLELKDEAYQIKEEVSRIMIDRNRTTSERREIVESLQKKLRSKNQKIRILHDKIITYYLFPGMLIIVAALAFQYSESFKEMMIEMVMKFI</sequence>
<evidence type="ECO:0000313" key="2">
    <source>
        <dbReference type="EMBL" id="MBA2862827.1"/>
    </source>
</evidence>
<proteinExistence type="predicted"/>
<dbReference type="Proteomes" id="UP000533207">
    <property type="component" value="Unassembled WGS sequence"/>
</dbReference>
<organism evidence="2 3">
    <name type="scientific">Methanococcus maripaludis</name>
    <name type="common">Methanococcus deltae</name>
    <dbReference type="NCBI Taxonomy" id="39152"/>
    <lineage>
        <taxon>Archaea</taxon>
        <taxon>Methanobacteriati</taxon>
        <taxon>Methanobacteriota</taxon>
        <taxon>Methanomada group</taxon>
        <taxon>Methanococci</taxon>
        <taxon>Methanococcales</taxon>
        <taxon>Methanococcaceae</taxon>
        <taxon>Methanococcus</taxon>
    </lineage>
</organism>
<keyword evidence="1" id="KW-0472">Membrane</keyword>
<dbReference type="AlphaFoldDB" id="A0A7J9PJI5"/>
<dbReference type="RefSeq" id="WP_012068103.1">
    <property type="nucleotide sequence ID" value="NZ_JACDUL010000004.1"/>
</dbReference>
<evidence type="ECO:0000313" key="3">
    <source>
        <dbReference type="Proteomes" id="UP000533207"/>
    </source>
</evidence>
<comment type="caution">
    <text evidence="2">The sequence shown here is derived from an EMBL/GenBank/DDBJ whole genome shotgun (WGS) entry which is preliminary data.</text>
</comment>
<dbReference type="EMBL" id="JACDUL010000004">
    <property type="protein sequence ID" value="MBA2862827.1"/>
    <property type="molecule type" value="Genomic_DNA"/>
</dbReference>
<keyword evidence="1" id="KW-1133">Transmembrane helix</keyword>
<protein>
    <submittedName>
        <fullName evidence="2">Putative RNase H-like nuclease (RuvC/YqgF family)</fullName>
    </submittedName>
</protein>
<accession>A0A7J9PJI5</accession>
<evidence type="ECO:0000256" key="1">
    <source>
        <dbReference type="SAM" id="Phobius"/>
    </source>
</evidence>
<reference evidence="2 3" key="1">
    <citation type="submission" date="2020-07" db="EMBL/GenBank/DDBJ databases">
        <title>Genomic Encyclopedia of Type Strains, Phase IV (KMG-V): Genome sequencing to study the core and pangenomes of soil and plant-associated prokaryotes.</title>
        <authorList>
            <person name="Whitman W."/>
        </authorList>
    </citation>
    <scope>NUCLEOTIDE SEQUENCE [LARGE SCALE GENOMIC DNA]</scope>
    <source>
        <strain evidence="2 3">C8</strain>
    </source>
</reference>
<gene>
    <name evidence="2" type="ORF">HNP90_001724</name>
</gene>
<keyword evidence="1" id="KW-0812">Transmembrane</keyword>
<name>A0A7J9PJI5_METMI</name>
<feature type="transmembrane region" description="Helical" evidence="1">
    <location>
        <begin position="61"/>
        <end position="81"/>
    </location>
</feature>